<protein>
    <recommendedName>
        <fullName evidence="5">PH domain-containing protein</fullName>
    </recommendedName>
</protein>
<feature type="region of interest" description="Disordered" evidence="2">
    <location>
        <begin position="442"/>
        <end position="487"/>
    </location>
</feature>
<feature type="compositionally biased region" description="Low complexity" evidence="2">
    <location>
        <begin position="1938"/>
        <end position="1956"/>
    </location>
</feature>
<accession>A0AAV2ZN91</accession>
<evidence type="ECO:0000256" key="2">
    <source>
        <dbReference type="SAM" id="MobiDB-lite"/>
    </source>
</evidence>
<feature type="coiled-coil region" evidence="1">
    <location>
        <begin position="1289"/>
        <end position="1327"/>
    </location>
</feature>
<keyword evidence="4" id="KW-1185">Reference proteome</keyword>
<feature type="compositionally biased region" description="Polar residues" evidence="2">
    <location>
        <begin position="271"/>
        <end position="282"/>
    </location>
</feature>
<feature type="coiled-coil region" evidence="1">
    <location>
        <begin position="901"/>
        <end position="1143"/>
    </location>
</feature>
<name>A0AAV2ZN91_9STRA</name>
<keyword evidence="1" id="KW-0175">Coiled coil</keyword>
<feature type="coiled-coil region" evidence="1">
    <location>
        <begin position="819"/>
        <end position="861"/>
    </location>
</feature>
<feature type="region of interest" description="Disordered" evidence="2">
    <location>
        <begin position="267"/>
        <end position="290"/>
    </location>
</feature>
<feature type="coiled-coil region" evidence="1">
    <location>
        <begin position="1376"/>
        <end position="1410"/>
    </location>
</feature>
<feature type="compositionally biased region" description="Polar residues" evidence="2">
    <location>
        <begin position="540"/>
        <end position="551"/>
    </location>
</feature>
<feature type="region of interest" description="Disordered" evidence="2">
    <location>
        <begin position="1938"/>
        <end position="1957"/>
    </location>
</feature>
<feature type="coiled-coil region" evidence="1">
    <location>
        <begin position="1895"/>
        <end position="1929"/>
    </location>
</feature>
<reference evidence="3" key="2">
    <citation type="journal article" date="2023" name="Microbiol Resour">
        <title>Decontamination and Annotation of the Draft Genome Sequence of the Oomycete Lagenidium giganteum ARSEF 373.</title>
        <authorList>
            <person name="Morgan W.R."/>
            <person name="Tartar A."/>
        </authorList>
    </citation>
    <scope>NUCLEOTIDE SEQUENCE</scope>
    <source>
        <strain evidence="3">ARSEF 373</strain>
    </source>
</reference>
<evidence type="ECO:0000313" key="3">
    <source>
        <dbReference type="EMBL" id="DBA05412.1"/>
    </source>
</evidence>
<feature type="compositionally biased region" description="Polar residues" evidence="2">
    <location>
        <begin position="506"/>
        <end position="532"/>
    </location>
</feature>
<proteinExistence type="predicted"/>
<comment type="caution">
    <text evidence="3">The sequence shown here is derived from an EMBL/GenBank/DDBJ whole genome shotgun (WGS) entry which is preliminary data.</text>
</comment>
<dbReference type="EMBL" id="DAKRPA010000001">
    <property type="protein sequence ID" value="DBA05412.1"/>
    <property type="molecule type" value="Genomic_DNA"/>
</dbReference>
<feature type="region of interest" description="Disordered" evidence="2">
    <location>
        <begin position="310"/>
        <end position="349"/>
    </location>
</feature>
<evidence type="ECO:0008006" key="5">
    <source>
        <dbReference type="Google" id="ProtNLM"/>
    </source>
</evidence>
<feature type="coiled-coil region" evidence="1">
    <location>
        <begin position="1965"/>
        <end position="2023"/>
    </location>
</feature>
<feature type="region of interest" description="Disordered" evidence="2">
    <location>
        <begin position="505"/>
        <end position="578"/>
    </location>
</feature>
<organism evidence="3 4">
    <name type="scientific">Lagenidium giganteum</name>
    <dbReference type="NCBI Taxonomy" id="4803"/>
    <lineage>
        <taxon>Eukaryota</taxon>
        <taxon>Sar</taxon>
        <taxon>Stramenopiles</taxon>
        <taxon>Oomycota</taxon>
        <taxon>Peronosporomycetes</taxon>
        <taxon>Pythiales</taxon>
        <taxon>Pythiaceae</taxon>
    </lineage>
</organism>
<sequence length="2055" mass="234522">MAQAMPRTNAIPRMHGWDWAHTTLYNEQPDKRCVVNMVDTLIFSSERTGPTTSNNANALVSKVLWLFTQKNGTVAKKKESNQPVLNIAAIRDRFIRLACRTSRPSVMSEPSYLAFVYLQNGTRQLVTAAEFQEWLDAIDPHKTRSPVRASRAASLLGFQAYLRSFGDQQHFILAQYEAPNAPDRDPVVIDIHRVEGQYYVPDQGGKGQRLSDVSPRLRKEVEATTKQLVDCLARSASVDVLAGTFEFVVDDEQKLWLTHIAHVETREASKTPRSVSLPSLPSATMDAKDTSNGANGAIKCRGEFCRAAPSSLPGLYPPQPEQELDTSDRADDDRSSAENNAAATQLDMPLPDNGQRFKIANNNILLARAELDFLVGNIRGITDDRALSLKWQEADNVLRMELGRANPSQFYKQIGVCANCHRIYTQLQKCRDQGFPVRTMRAQAAWPAQQPQQQQSEHNKESTKKQRKHANVDVGSSAPESHHADIGSTQSDEYYDQLFLAELSKHSTGGEPSSPTNLSTTRSRNERGSPSNKSHHGTLPSLTSSVKSSIVPTKPSKALRSPRLTDNNEDQDGGHASTAVTRKLEQKVAQLEAELAATRDKLSATQTQRSALEQRLLQTQAQCTKVLQEKDEQTRKQLLELELEFHSKKQQPGAGTSNSGSAAEEMAKLIESMDSLHFQLDQAKHDKEAMRLLLNHAHQNEVKRLHDKYQSEMEALRLSEHTAKERGEQLMIQLANAQSQGQTLVLQAKSAKQALDDVMKTKVATLEEANLRLERQVLELKAQKSAQTTTSGDMKAMEKHLNNKIEYLKAQLASEMKCKEEMGNHLAQVTNAMDALKKEKKQALLEQEETFKRQQERAEAQAAQEKEVYDSQHAAFQAKIVTLQANVTDLVQELTLWKTKESNLKLAMEKAAEENVRLTRQLVEVEGQLEVLQEERKNNERMSGKNATDETNRLQMEALLRRLDNERQYLKSQLESEMEMKDKSQAKASALEEALRDSQLEAEEIEKRLGHELGALRATHTQEMTLLRDAKLIVEEEKATIARQLQDAQRKAAQAREQALLDRDDLEKARHEMTDMRAQLIAAKEETVKEKEYTRQAHERMSSALAALKNSLKAMEEEKNLRIHRLEEENGLYLSKLANAQAEMLVQDDKWALERIGLQKEMALVRLAIVVFEKARQWGASHQRRAFARWTTHTVTRQVVQTTTRTHERAMMELEQRLTQDYADKLDHTTQLLHDERVRALNDQARAHARETEELRLYEQQERAQLEEVLSALHAKHVAHMQQSSTTAAQDMERKLQQTVRDLQESLRIQKVENENATAAFQEARQRCEDLGVAMNAQLERVTAEWLEKEKQWQAERTALMTEARNKQAQAVITLKEELAKREKTFEDKLEKFRQQMVHEENARRAESEEQAAADKDSALQAQVAGFVEQIAAIKLEHQAQLSNELAAVTARWQHELTEERQRHERALRDALERVEAKAQTQLDTMQKEMNDRKGNALVQCTAKWQRAMEELQERMDVDKRAAYAQGVQDREQEWQQAAGQIKLKQKEELDAVQKEAVLAIQAAEERFKLRLETQVQQMRVEFQSKQKEELEVARQQLEREIQAKAQTSIDEHVSVVRQELQAQQQLEQREFMVQRHAEMERLRHELSEKFESDKSEWLQTLEEKQEDEIEALEMQWKDKLERLEEAKAQDLQAALVQAQAQAEAHWQQQEEAIRAELAAEIENQLKEQETRLLGEQEEAITQVQEDSEKLIEQVEAAMTELKKQKESMEHEVAKLRQSLEEAEDSQFDIEETLKKQRKHMTFQFLALLMQSRRKVAEHDQKTQALRAECQATIDMQAAAASREKQQWQQSVIQIQQTWTQLQDKHDEMLKTLTQYKRDELVAHRSASAVLSNEISIVQKQMNEVNEMKATLEKEIDALQAEAQAVEANLRQLMLPTPSSFASSSSSSSSGSTTTSDGALNMAVIAKKRRLNEEFEHLLEQMEKKKLEVRNTDKTLVALRQRREEKEEELKAMERKLVEILVQQQKQMLSLLTTTRDLALYVPALAPGGVLNGVA</sequence>
<feature type="coiled-coil region" evidence="1">
    <location>
        <begin position="1547"/>
        <end position="1608"/>
    </location>
</feature>
<gene>
    <name evidence="3" type="ORF">N0F65_007574</name>
</gene>
<reference evidence="3" key="1">
    <citation type="submission" date="2022-11" db="EMBL/GenBank/DDBJ databases">
        <authorList>
            <person name="Morgan W.R."/>
            <person name="Tartar A."/>
        </authorList>
    </citation>
    <scope>NUCLEOTIDE SEQUENCE</scope>
    <source>
        <strain evidence="3">ARSEF 373</strain>
    </source>
</reference>
<dbReference type="Proteomes" id="UP001146120">
    <property type="component" value="Unassembled WGS sequence"/>
</dbReference>
<feature type="coiled-coil region" evidence="1">
    <location>
        <begin position="1663"/>
        <end position="1829"/>
    </location>
</feature>
<evidence type="ECO:0000313" key="4">
    <source>
        <dbReference type="Proteomes" id="UP001146120"/>
    </source>
</evidence>
<feature type="compositionally biased region" description="Basic and acidic residues" evidence="2">
    <location>
        <begin position="326"/>
        <end position="336"/>
    </location>
</feature>
<feature type="coiled-coil region" evidence="1">
    <location>
        <begin position="1454"/>
        <end position="1492"/>
    </location>
</feature>
<feature type="compositionally biased region" description="Low complexity" evidence="2">
    <location>
        <begin position="442"/>
        <end position="455"/>
    </location>
</feature>
<evidence type="ECO:0000256" key="1">
    <source>
        <dbReference type="SAM" id="Coils"/>
    </source>
</evidence>
<feature type="coiled-coil region" evidence="1">
    <location>
        <begin position="581"/>
        <end position="622"/>
    </location>
</feature>